<sequence length="129" mass="14735">MAKPRVGFILCVCTGDCPGFATMNVWDLINQVRLALPVEWAIVHPQLCEIDGDRFLDDLLKTNSIDPDMHYFIAGCSPNMQMKLMSPAFKKHNLDFSKMAKPLDVRNMTTDEAFDEIEKQLEEWGIIDE</sequence>
<name>A0ABY6HXP1_9ARCH</name>
<reference evidence="1" key="1">
    <citation type="submission" date="2022-09" db="EMBL/GenBank/DDBJ databases">
        <title>Actin cytoskeleton and complex cell architecture in an #Asgard archaeon.</title>
        <authorList>
            <person name="Ponce Toledo R.I."/>
            <person name="Schleper C."/>
            <person name="Rodrigues Oliveira T."/>
            <person name="Wollweber F."/>
            <person name="Xu J."/>
            <person name="Rittmann S."/>
            <person name="Klingl A."/>
            <person name="Pilhofer M."/>
        </authorList>
    </citation>
    <scope>NUCLEOTIDE SEQUENCE</scope>
    <source>
        <strain evidence="1">B-35</strain>
    </source>
</reference>
<evidence type="ECO:0000313" key="2">
    <source>
        <dbReference type="Proteomes" id="UP001208689"/>
    </source>
</evidence>
<organism evidence="1 2">
    <name type="scientific">Candidatus Lokiarchaeum ossiferum</name>
    <dbReference type="NCBI Taxonomy" id="2951803"/>
    <lineage>
        <taxon>Archaea</taxon>
        <taxon>Promethearchaeati</taxon>
        <taxon>Promethearchaeota</taxon>
        <taxon>Promethearchaeia</taxon>
        <taxon>Promethearchaeales</taxon>
        <taxon>Promethearchaeaceae</taxon>
        <taxon>Candidatus Lokiarchaeum</taxon>
    </lineage>
</organism>
<proteinExistence type="predicted"/>
<keyword evidence="2" id="KW-1185">Reference proteome</keyword>
<protein>
    <recommendedName>
        <fullName evidence="3">Heterodisulfide reductase subunit A-like protein</fullName>
    </recommendedName>
</protein>
<dbReference type="Proteomes" id="UP001208689">
    <property type="component" value="Chromosome"/>
</dbReference>
<evidence type="ECO:0000313" key="1">
    <source>
        <dbReference type="EMBL" id="UYP48295.1"/>
    </source>
</evidence>
<accession>A0ABY6HXP1</accession>
<dbReference type="EMBL" id="CP104013">
    <property type="protein sequence ID" value="UYP48295.1"/>
    <property type="molecule type" value="Genomic_DNA"/>
</dbReference>
<evidence type="ECO:0008006" key="3">
    <source>
        <dbReference type="Google" id="ProtNLM"/>
    </source>
</evidence>
<gene>
    <name evidence="1" type="ORF">NEF87_004580</name>
</gene>